<dbReference type="Gene3D" id="3.90.228.10">
    <property type="match status" value="1"/>
</dbReference>
<evidence type="ECO:0000313" key="5">
    <source>
        <dbReference type="RefSeq" id="XP_031392194.1"/>
    </source>
</evidence>
<proteinExistence type="predicted"/>
<dbReference type="InterPro" id="IPR057823">
    <property type="entry name" value="WWE_RCD1"/>
</dbReference>
<accession>A0A6P8DCG8</accession>
<keyword evidence="2" id="KW-0539">Nucleus</keyword>
<feature type="domain" description="RST" evidence="3">
    <location>
        <begin position="335"/>
        <end position="406"/>
    </location>
</feature>
<dbReference type="GO" id="GO:0005634">
    <property type="term" value="C:nucleus"/>
    <property type="evidence" value="ECO:0007669"/>
    <property type="project" value="UniProtKB-SubCell"/>
</dbReference>
<evidence type="ECO:0000259" key="3">
    <source>
        <dbReference type="PROSITE" id="PS51879"/>
    </source>
</evidence>
<dbReference type="AlphaFoldDB" id="A0A6P8DCG8"/>
<keyword evidence="4" id="KW-1185">Reference proteome</keyword>
<name>A0A6P8DCG8_PUNGR</name>
<dbReference type="PANTHER" id="PTHR32263">
    <property type="entry name" value="INACTIVE POLY [ADP-RIBOSE] POLYMERASE SRO4-RELATED"/>
    <property type="match status" value="1"/>
</dbReference>
<reference evidence="4" key="1">
    <citation type="journal article" date="2020" name="Plant Biotechnol. J.">
        <title>The pomegranate (Punica granatum L.) draft genome dissects genetic divergence between soft- and hard-seeded cultivars.</title>
        <authorList>
            <person name="Luo X."/>
            <person name="Li H."/>
            <person name="Wu Z."/>
            <person name="Yao W."/>
            <person name="Zhao P."/>
            <person name="Cao D."/>
            <person name="Yu H."/>
            <person name="Li K."/>
            <person name="Poudel K."/>
            <person name="Zhao D."/>
            <person name="Zhang F."/>
            <person name="Xia X."/>
            <person name="Chen L."/>
            <person name="Wang Q."/>
            <person name="Jing D."/>
            <person name="Cao S."/>
        </authorList>
    </citation>
    <scope>NUCLEOTIDE SEQUENCE [LARGE SCALE GENOMIC DNA]</scope>
    <source>
        <strain evidence="4">cv. Tunisia</strain>
    </source>
</reference>
<dbReference type="PANTHER" id="PTHR32263:SF19">
    <property type="entry name" value="OS03G0230300 PROTEIN"/>
    <property type="match status" value="1"/>
</dbReference>
<dbReference type="RefSeq" id="XP_031392194.1">
    <property type="nucleotide sequence ID" value="XM_031536334.1"/>
</dbReference>
<dbReference type="GeneID" id="116204255"/>
<evidence type="ECO:0000313" key="4">
    <source>
        <dbReference type="Proteomes" id="UP000515151"/>
    </source>
</evidence>
<evidence type="ECO:0000256" key="1">
    <source>
        <dbReference type="ARBA" id="ARBA00004123"/>
    </source>
</evidence>
<organism evidence="4 5">
    <name type="scientific">Punica granatum</name>
    <name type="common">Pomegranate</name>
    <dbReference type="NCBI Taxonomy" id="22663"/>
    <lineage>
        <taxon>Eukaryota</taxon>
        <taxon>Viridiplantae</taxon>
        <taxon>Streptophyta</taxon>
        <taxon>Embryophyta</taxon>
        <taxon>Tracheophyta</taxon>
        <taxon>Spermatophyta</taxon>
        <taxon>Magnoliopsida</taxon>
        <taxon>eudicotyledons</taxon>
        <taxon>Gunneridae</taxon>
        <taxon>Pentapetalae</taxon>
        <taxon>rosids</taxon>
        <taxon>malvids</taxon>
        <taxon>Myrtales</taxon>
        <taxon>Lythraceae</taxon>
        <taxon>Punica</taxon>
    </lineage>
</organism>
<dbReference type="InterPro" id="IPR022003">
    <property type="entry name" value="RST"/>
</dbReference>
<evidence type="ECO:0000256" key="2">
    <source>
        <dbReference type="ARBA" id="ARBA00023242"/>
    </source>
</evidence>
<dbReference type="InterPro" id="IPR044964">
    <property type="entry name" value="RCD1/SRO1-5"/>
</dbReference>
<reference evidence="5" key="2">
    <citation type="submission" date="2025-08" db="UniProtKB">
        <authorList>
            <consortium name="RefSeq"/>
        </authorList>
    </citation>
    <scope>IDENTIFICATION</scope>
    <source>
        <tissue evidence="5">Leaf</tissue>
    </source>
</reference>
<dbReference type="Pfam" id="PF12174">
    <property type="entry name" value="RST"/>
    <property type="match status" value="1"/>
</dbReference>
<dbReference type="Proteomes" id="UP000515151">
    <property type="component" value="Chromosome 4"/>
</dbReference>
<sequence>MANVRNTADSNEFFLERDAPSRIYFNENYTWILFSTFVTTLAQERFQAKFTTVEISTDEGRFIIDLFALEVINNATGDRKPIGWVDKAGRCFFPHSVAREVELPPPIPQPVGIRQPWNINNVRDAFLNGIEYYAEIQQIKVRPMEGHMRSLKAEVFEQVAEIVKHSRGDSNVVYAWAATDANSLRSGRICQYPGQFGLTVYGFGAILSNIENPHFSCEPDDDGISHVMLCRVVLGDVEQVPSPNQQCRPSNDKFDSAVDNLVLPTRYIVWCSNMVTHIYPEYLVRFKVEGFYDDTDEAESMEDDDVDDEDHSDIGRLEMSSHEANAEIPRQNPRRAPGNQLVQARGLFNAIMREVPRQKMNEISAAYNQYRRGQINQDQLLRNLNMAVGEDRLRALIRRFCGLPIIGNGNAVLP</sequence>
<protein>
    <submittedName>
        <fullName evidence="5">Inactive poly [ADP-ribose] polymerase RCD1-like</fullName>
    </submittedName>
</protein>
<dbReference type="OrthoDB" id="6133115at2759"/>
<comment type="subcellular location">
    <subcellularLocation>
        <location evidence="1">Nucleus</location>
    </subcellularLocation>
</comment>
<gene>
    <name evidence="5" type="primary">LOC116204255</name>
</gene>
<dbReference type="PROSITE" id="PS51879">
    <property type="entry name" value="RST"/>
    <property type="match status" value="1"/>
</dbReference>
<dbReference type="SUPFAM" id="SSF56399">
    <property type="entry name" value="ADP-ribosylation"/>
    <property type="match status" value="1"/>
</dbReference>
<dbReference type="Pfam" id="PF23467">
    <property type="entry name" value="WWE_5"/>
    <property type="match status" value="1"/>
</dbReference>